<evidence type="ECO:0000256" key="1">
    <source>
        <dbReference type="SAM" id="MobiDB-lite"/>
    </source>
</evidence>
<evidence type="ECO:0000259" key="2">
    <source>
        <dbReference type="Pfam" id="PF04774"/>
    </source>
</evidence>
<accession>A0AAV8UN43</accession>
<protein>
    <recommendedName>
        <fullName evidence="2">Hyaluronan/mRNA-binding protein domain-containing protein</fullName>
    </recommendedName>
</protein>
<evidence type="ECO:0000313" key="4">
    <source>
        <dbReference type="Proteomes" id="UP001157974"/>
    </source>
</evidence>
<dbReference type="Pfam" id="PF04774">
    <property type="entry name" value="HABP4_PAI-RBP1"/>
    <property type="match status" value="1"/>
</dbReference>
<gene>
    <name evidence="3" type="ORF">NDN08_000506</name>
</gene>
<reference evidence="3 4" key="1">
    <citation type="journal article" date="2023" name="Nat. Commun.">
        <title>Origin of minicircular mitochondrial genomes in red algae.</title>
        <authorList>
            <person name="Lee Y."/>
            <person name="Cho C.H."/>
            <person name="Lee Y.M."/>
            <person name="Park S.I."/>
            <person name="Yang J.H."/>
            <person name="West J.A."/>
            <person name="Bhattacharya D."/>
            <person name="Yoon H.S."/>
        </authorList>
    </citation>
    <scope>NUCLEOTIDE SEQUENCE [LARGE SCALE GENOMIC DNA]</scope>
    <source>
        <strain evidence="3 4">CCMP1338</strain>
        <tissue evidence="3">Whole cell</tissue>
    </source>
</reference>
<dbReference type="EMBL" id="JAMWBK010000006">
    <property type="protein sequence ID" value="KAJ8903975.1"/>
    <property type="molecule type" value="Genomic_DNA"/>
</dbReference>
<sequence length="82" mass="8600">MRPDPKGARSPAPKSPAKKAYDRHSRTGTRGLPKKNGAGGKGTWGSVMIEDGPAAFDEYDINYDDGDDFVLVSGSVGTEGST</sequence>
<evidence type="ECO:0000313" key="3">
    <source>
        <dbReference type="EMBL" id="KAJ8903975.1"/>
    </source>
</evidence>
<keyword evidence="4" id="KW-1185">Reference proteome</keyword>
<dbReference type="Proteomes" id="UP001157974">
    <property type="component" value="Unassembled WGS sequence"/>
</dbReference>
<name>A0AAV8UN43_9RHOD</name>
<dbReference type="InterPro" id="IPR006861">
    <property type="entry name" value="HABP4_PAIRBP1-bd"/>
</dbReference>
<proteinExistence type="predicted"/>
<organism evidence="3 4">
    <name type="scientific">Rhodosorus marinus</name>
    <dbReference type="NCBI Taxonomy" id="101924"/>
    <lineage>
        <taxon>Eukaryota</taxon>
        <taxon>Rhodophyta</taxon>
        <taxon>Stylonematophyceae</taxon>
        <taxon>Stylonematales</taxon>
        <taxon>Stylonemataceae</taxon>
        <taxon>Rhodosorus</taxon>
    </lineage>
</organism>
<feature type="region of interest" description="Disordered" evidence="1">
    <location>
        <begin position="1"/>
        <end position="46"/>
    </location>
</feature>
<dbReference type="AlphaFoldDB" id="A0AAV8UN43"/>
<feature type="domain" description="Hyaluronan/mRNA-binding protein" evidence="2">
    <location>
        <begin position="18"/>
        <end position="48"/>
    </location>
</feature>
<comment type="caution">
    <text evidence="3">The sequence shown here is derived from an EMBL/GenBank/DDBJ whole genome shotgun (WGS) entry which is preliminary data.</text>
</comment>